<feature type="signal peptide" evidence="12">
    <location>
        <begin position="1"/>
        <end position="21"/>
    </location>
</feature>
<gene>
    <name evidence="14" type="ORF">FHS79_000785</name>
</gene>
<feature type="compositionally biased region" description="Pro residues" evidence="11">
    <location>
        <begin position="243"/>
        <end position="260"/>
    </location>
</feature>
<dbReference type="InterPro" id="IPR006664">
    <property type="entry name" value="OMP_bac"/>
</dbReference>
<dbReference type="Gene3D" id="3.30.1330.60">
    <property type="entry name" value="OmpA-like domain"/>
    <property type="match status" value="1"/>
</dbReference>
<accession>A0A841L1U0</accession>
<dbReference type="PRINTS" id="PR01021">
    <property type="entry name" value="OMPADOMAIN"/>
</dbReference>
<dbReference type="Pfam" id="PF00691">
    <property type="entry name" value="OmpA"/>
    <property type="match status" value="1"/>
</dbReference>
<dbReference type="Proteomes" id="UP000538147">
    <property type="component" value="Unassembled WGS sequence"/>
</dbReference>
<evidence type="ECO:0000256" key="4">
    <source>
        <dbReference type="ARBA" id="ARBA00022692"/>
    </source>
</evidence>
<dbReference type="InterPro" id="IPR050330">
    <property type="entry name" value="Bact_OuterMem_StrucFunc"/>
</dbReference>
<feature type="domain" description="OmpA-like" evidence="13">
    <location>
        <begin position="266"/>
        <end position="383"/>
    </location>
</feature>
<feature type="chain" id="PRO_5033011638" evidence="12">
    <location>
        <begin position="22"/>
        <end position="394"/>
    </location>
</feature>
<name>A0A841L1U0_9SPHN</name>
<reference evidence="14 15" key="1">
    <citation type="submission" date="2020-08" db="EMBL/GenBank/DDBJ databases">
        <title>Genomic Encyclopedia of Type Strains, Phase IV (KMG-IV): sequencing the most valuable type-strain genomes for metagenomic binning, comparative biology and taxonomic classification.</title>
        <authorList>
            <person name="Goeker M."/>
        </authorList>
    </citation>
    <scope>NUCLEOTIDE SEQUENCE [LARGE SCALE GENOMIC DNA]</scope>
    <source>
        <strain evidence="14 15">DSM 102189</strain>
    </source>
</reference>
<dbReference type="GO" id="GO:0015288">
    <property type="term" value="F:porin activity"/>
    <property type="evidence" value="ECO:0007669"/>
    <property type="project" value="UniProtKB-KW"/>
</dbReference>
<keyword evidence="9" id="KW-0998">Cell outer membrane</keyword>
<evidence type="ECO:0000256" key="8">
    <source>
        <dbReference type="ARBA" id="ARBA00023136"/>
    </source>
</evidence>
<evidence type="ECO:0000256" key="2">
    <source>
        <dbReference type="ARBA" id="ARBA00022448"/>
    </source>
</evidence>
<evidence type="ECO:0000256" key="11">
    <source>
        <dbReference type="SAM" id="MobiDB-lite"/>
    </source>
</evidence>
<dbReference type="PANTHER" id="PTHR30329:SF21">
    <property type="entry name" value="LIPOPROTEIN YIAD-RELATED"/>
    <property type="match status" value="1"/>
</dbReference>
<dbReference type="PROSITE" id="PS51123">
    <property type="entry name" value="OMPA_2"/>
    <property type="match status" value="1"/>
</dbReference>
<keyword evidence="2" id="KW-0813">Transport</keyword>
<dbReference type="RefSeq" id="WP_184195703.1">
    <property type="nucleotide sequence ID" value="NZ_BMOX01000005.1"/>
</dbReference>
<dbReference type="GO" id="GO:0046930">
    <property type="term" value="C:pore complex"/>
    <property type="evidence" value="ECO:0007669"/>
    <property type="project" value="UniProtKB-KW"/>
</dbReference>
<dbReference type="InterPro" id="IPR027385">
    <property type="entry name" value="Beta-barrel_OMP"/>
</dbReference>
<dbReference type="Pfam" id="PF13505">
    <property type="entry name" value="OMP_b-brl"/>
    <property type="match status" value="1"/>
</dbReference>
<keyword evidence="5 12" id="KW-0732">Signal</keyword>
<dbReference type="PRINTS" id="PR01023">
    <property type="entry name" value="NAFLGMOTY"/>
</dbReference>
<dbReference type="InterPro" id="IPR011250">
    <property type="entry name" value="OMP/PagP_B-barrel"/>
</dbReference>
<comment type="subcellular location">
    <subcellularLocation>
        <location evidence="1">Cell outer membrane</location>
        <topology evidence="1">Multi-pass membrane protein</topology>
    </subcellularLocation>
</comment>
<keyword evidence="8 10" id="KW-0472">Membrane</keyword>
<dbReference type="Gene3D" id="2.40.160.20">
    <property type="match status" value="1"/>
</dbReference>
<keyword evidence="15" id="KW-1185">Reference proteome</keyword>
<dbReference type="GO" id="GO:0009279">
    <property type="term" value="C:cell outer membrane"/>
    <property type="evidence" value="ECO:0007669"/>
    <property type="project" value="UniProtKB-SubCell"/>
</dbReference>
<dbReference type="PANTHER" id="PTHR30329">
    <property type="entry name" value="STATOR ELEMENT OF FLAGELLAR MOTOR COMPLEX"/>
    <property type="match status" value="1"/>
</dbReference>
<evidence type="ECO:0000313" key="14">
    <source>
        <dbReference type="EMBL" id="MBB6226627.1"/>
    </source>
</evidence>
<evidence type="ECO:0000259" key="13">
    <source>
        <dbReference type="PROSITE" id="PS51123"/>
    </source>
</evidence>
<evidence type="ECO:0000256" key="3">
    <source>
        <dbReference type="ARBA" id="ARBA00022452"/>
    </source>
</evidence>
<evidence type="ECO:0000256" key="6">
    <source>
        <dbReference type="ARBA" id="ARBA00023065"/>
    </source>
</evidence>
<keyword evidence="6" id="KW-0406">Ion transport</keyword>
<dbReference type="CDD" id="cd07185">
    <property type="entry name" value="OmpA_C-like"/>
    <property type="match status" value="1"/>
</dbReference>
<keyword evidence="3" id="KW-1134">Transmembrane beta strand</keyword>
<dbReference type="InterPro" id="IPR006665">
    <property type="entry name" value="OmpA-like"/>
</dbReference>
<keyword evidence="4" id="KW-0812">Transmembrane</keyword>
<evidence type="ECO:0000256" key="1">
    <source>
        <dbReference type="ARBA" id="ARBA00004571"/>
    </source>
</evidence>
<evidence type="ECO:0000313" key="15">
    <source>
        <dbReference type="Proteomes" id="UP000538147"/>
    </source>
</evidence>
<dbReference type="InterPro" id="IPR036737">
    <property type="entry name" value="OmpA-like_sf"/>
</dbReference>
<dbReference type="GO" id="GO:0006811">
    <property type="term" value="P:monoatomic ion transport"/>
    <property type="evidence" value="ECO:0007669"/>
    <property type="project" value="UniProtKB-KW"/>
</dbReference>
<evidence type="ECO:0000256" key="5">
    <source>
        <dbReference type="ARBA" id="ARBA00022729"/>
    </source>
</evidence>
<dbReference type="EMBL" id="JACIIV010000005">
    <property type="protein sequence ID" value="MBB6226627.1"/>
    <property type="molecule type" value="Genomic_DNA"/>
</dbReference>
<evidence type="ECO:0000256" key="7">
    <source>
        <dbReference type="ARBA" id="ARBA00023114"/>
    </source>
</evidence>
<evidence type="ECO:0000256" key="10">
    <source>
        <dbReference type="PROSITE-ProRule" id="PRU00473"/>
    </source>
</evidence>
<organism evidence="14 15">
    <name type="scientific">Polymorphobacter multimanifer</name>
    <dbReference type="NCBI Taxonomy" id="1070431"/>
    <lineage>
        <taxon>Bacteria</taxon>
        <taxon>Pseudomonadati</taxon>
        <taxon>Pseudomonadota</taxon>
        <taxon>Alphaproteobacteria</taxon>
        <taxon>Sphingomonadales</taxon>
        <taxon>Sphingosinicellaceae</taxon>
        <taxon>Polymorphobacter</taxon>
    </lineage>
</organism>
<comment type="caution">
    <text evidence="14">The sequence shown here is derived from an EMBL/GenBank/DDBJ whole genome shotgun (WGS) entry which is preliminary data.</text>
</comment>
<evidence type="ECO:0000256" key="9">
    <source>
        <dbReference type="ARBA" id="ARBA00023237"/>
    </source>
</evidence>
<dbReference type="SUPFAM" id="SSF56925">
    <property type="entry name" value="OMPA-like"/>
    <property type="match status" value="1"/>
</dbReference>
<feature type="region of interest" description="Disordered" evidence="11">
    <location>
        <begin position="241"/>
        <end position="260"/>
    </location>
</feature>
<dbReference type="SUPFAM" id="SSF103088">
    <property type="entry name" value="OmpA-like"/>
    <property type="match status" value="1"/>
</dbReference>
<protein>
    <submittedName>
        <fullName evidence="14">Outer membrane protein OmpA-like peptidoglycan-associated protein</fullName>
    </submittedName>
</protein>
<sequence length="394" mass="42025">MRKMIVGVALCSTILAGPALAKDQSWYIGLEAGAILAQQQQFDIRNAAGTTVTTEAFKTKYEIGYDVGGNIGYDFGPFRAEFEVAYKDNNLDAVTFDKVTPPIRLFSGSPRSPQIGVNPNADGNTRVLSFMGNGLVDFGGEDNNVGGFVGGGVGIARVQHSQHQVAKFGQAFINDSDTGFAWQVLAGVYKPLSNNVDLGLKYRYFNVPNVTTFTTNGLETESKYRSHSLMLTLAYNFFTEEPAAPPPPPPPPPAPAPAPVELPPCPPAAVTPGPFLVFFDWDRSVVTAEAAAILDRAAEQYMATGQTSVALAGHADKSGADDYNVRLSQRRADAVKAYLAGKGVPESAMVTEAFGESRPLVDTADGVREPQNRRVEITFSGAPAPANTGPCRPM</sequence>
<evidence type="ECO:0000256" key="12">
    <source>
        <dbReference type="SAM" id="SignalP"/>
    </source>
</evidence>
<dbReference type="AlphaFoldDB" id="A0A841L1U0"/>
<keyword evidence="7" id="KW-0626">Porin</keyword>
<proteinExistence type="predicted"/>